<keyword evidence="1" id="KW-0479">Metal-binding</keyword>
<comment type="caution">
    <text evidence="8">The sequence shown here is derived from an EMBL/GenBank/DDBJ whole genome shotgun (WGS) entry which is preliminary data.</text>
</comment>
<dbReference type="PROSITE" id="PS50048">
    <property type="entry name" value="ZN2_CY6_FUNGAL_2"/>
    <property type="match status" value="1"/>
</dbReference>
<dbReference type="InterPro" id="IPR001138">
    <property type="entry name" value="Zn2Cys6_DnaBD"/>
</dbReference>
<dbReference type="PANTHER" id="PTHR36206">
    <property type="entry name" value="ASPERCRYPTIN BIOSYNTHESIS CLUSTER-SPECIFIC TRANSCRIPTION REGULATOR ATNN-RELATED"/>
    <property type="match status" value="1"/>
</dbReference>
<organism evidence="8 9">
    <name type="scientific">Bionectria ochroleuca</name>
    <name type="common">Gliocladium roseum</name>
    <dbReference type="NCBI Taxonomy" id="29856"/>
    <lineage>
        <taxon>Eukaryota</taxon>
        <taxon>Fungi</taxon>
        <taxon>Dikarya</taxon>
        <taxon>Ascomycota</taxon>
        <taxon>Pezizomycotina</taxon>
        <taxon>Sordariomycetes</taxon>
        <taxon>Hypocreomycetidae</taxon>
        <taxon>Hypocreales</taxon>
        <taxon>Bionectriaceae</taxon>
        <taxon>Clonostachys</taxon>
    </lineage>
</organism>
<evidence type="ECO:0000256" key="3">
    <source>
        <dbReference type="ARBA" id="ARBA00023015"/>
    </source>
</evidence>
<keyword evidence="2" id="KW-0862">Zinc</keyword>
<proteinExistence type="predicted"/>
<reference evidence="8 9" key="1">
    <citation type="submission" date="2019-06" db="EMBL/GenBank/DDBJ databases">
        <authorList>
            <person name="Broberg M."/>
        </authorList>
    </citation>
    <scope>NUCLEOTIDE SEQUENCE [LARGE SCALE GENOMIC DNA]</scope>
</reference>
<evidence type="ECO:0000256" key="4">
    <source>
        <dbReference type="ARBA" id="ARBA00023125"/>
    </source>
</evidence>
<dbReference type="PROSITE" id="PS00463">
    <property type="entry name" value="ZN2_CY6_FUNGAL_1"/>
    <property type="match status" value="1"/>
</dbReference>
<protein>
    <recommendedName>
        <fullName evidence="7">Zn(2)-C6 fungal-type domain-containing protein</fullName>
    </recommendedName>
</protein>
<dbReference type="CDD" id="cd00067">
    <property type="entry name" value="GAL4"/>
    <property type="match status" value="1"/>
</dbReference>
<dbReference type="SUPFAM" id="SSF57701">
    <property type="entry name" value="Zn2/Cys6 DNA-binding domain"/>
    <property type="match status" value="1"/>
</dbReference>
<keyword evidence="5" id="KW-0804">Transcription</keyword>
<evidence type="ECO:0000256" key="1">
    <source>
        <dbReference type="ARBA" id="ARBA00022723"/>
    </source>
</evidence>
<dbReference type="Gene3D" id="4.10.240.10">
    <property type="entry name" value="Zn(2)-C6 fungal-type DNA-binding domain"/>
    <property type="match status" value="1"/>
</dbReference>
<evidence type="ECO:0000313" key="9">
    <source>
        <dbReference type="Proteomes" id="UP000766486"/>
    </source>
</evidence>
<keyword evidence="6" id="KW-0539">Nucleus</keyword>
<keyword evidence="9" id="KW-1185">Reference proteome</keyword>
<evidence type="ECO:0000256" key="2">
    <source>
        <dbReference type="ARBA" id="ARBA00022833"/>
    </source>
</evidence>
<name>A0ABY6TWH4_BIOOC</name>
<dbReference type="SMART" id="SM00066">
    <property type="entry name" value="GAL4"/>
    <property type="match status" value="1"/>
</dbReference>
<dbReference type="EMBL" id="CABFNS010000629">
    <property type="protein sequence ID" value="VUC22526.1"/>
    <property type="molecule type" value="Genomic_DNA"/>
</dbReference>
<evidence type="ECO:0000256" key="5">
    <source>
        <dbReference type="ARBA" id="ARBA00023163"/>
    </source>
</evidence>
<gene>
    <name evidence="8" type="ORF">CLO192961_LOCUS88068</name>
</gene>
<evidence type="ECO:0000256" key="6">
    <source>
        <dbReference type="ARBA" id="ARBA00023242"/>
    </source>
</evidence>
<dbReference type="Proteomes" id="UP000766486">
    <property type="component" value="Unassembled WGS sequence"/>
</dbReference>
<dbReference type="Pfam" id="PF00172">
    <property type="entry name" value="Zn_clus"/>
    <property type="match status" value="1"/>
</dbReference>
<keyword evidence="4" id="KW-0238">DNA-binding</keyword>
<dbReference type="InterPro" id="IPR052360">
    <property type="entry name" value="Transcr_Regulatory_Proteins"/>
</dbReference>
<keyword evidence="3" id="KW-0805">Transcription regulation</keyword>
<evidence type="ECO:0000313" key="8">
    <source>
        <dbReference type="EMBL" id="VUC22526.1"/>
    </source>
</evidence>
<dbReference type="InterPro" id="IPR036864">
    <property type="entry name" value="Zn2-C6_fun-type_DNA-bd_sf"/>
</dbReference>
<accession>A0ABY6TWH4</accession>
<feature type="domain" description="Zn(2)-C6 fungal-type" evidence="7">
    <location>
        <begin position="12"/>
        <end position="40"/>
    </location>
</feature>
<evidence type="ECO:0000259" key="7">
    <source>
        <dbReference type="PROSITE" id="PS50048"/>
    </source>
</evidence>
<sequence>MPRKGSMKVRTGCLVCKVRKIKCDETEPSCLRCTSTGRKCAGYTRRPQRSTGPLPANQLNHVFQGVTTQALGRTLEHYSRVVGPALSSTEDGYFWTNIVLQFASFEPAVRHSVAAISLLYEHLDPAHCGREITDREQYASLVHYNAAIQEVKMMNASDKQPVVLLVCILFVCIEMMQQDRQGAVRHCKHGFALLANCSTSRYRWAQQYLEPVLRRLTVFPFFFGRSDSDYPDLSHLPKSPQSAFESLSDARYMLDQVFGQALRLYCLGDEYRIGPSRNSPVPQQLLKDQATVIGLSMSWHTMFSVFIDRFAERAAAKELDPLMSKQFLLARVYVCQIAAAMAFEKTETGYDSYTYMFRKVRQNLDSVAALVHEKASNVASARPARTKFAFEMGFMPTICFCILKCRDLETRLRFWRLLPILCQSQESLWQLDSMIVADRKLIETEHGIHVDLMREDNCPSELPPDSLRIRRMWVDSTPTRQEVNGRNVVGRMVGFTKVDKNGDPVYSKEFSEQYTEIVNGDAVINLSTVED</sequence>
<dbReference type="PANTHER" id="PTHR36206:SF16">
    <property type="entry name" value="TRANSCRIPTION FACTOR DOMAIN-CONTAINING PROTEIN-RELATED"/>
    <property type="match status" value="1"/>
</dbReference>